<feature type="repeat" description="PPR" evidence="5">
    <location>
        <begin position="384"/>
        <end position="418"/>
    </location>
</feature>
<evidence type="ECO:0008006" key="9">
    <source>
        <dbReference type="Google" id="ProtNLM"/>
    </source>
</evidence>
<comment type="function">
    <text evidence="3">Regulates mitochondrial small subunit maturation by controlling 15S rRNA 5'-end processing. Localizes to the 5' precursor of the 15S rRNA in a position that is subsequently occupied by mS47 in the mature yeast mtSSU. Uses structure and sequence-specific RNA recognition, binding to a single-stranded region of the precursor and specifically recognizing bases -6 to -1. The exchange of Ccm1 for mS47 is coupled to the irreversible removal of precursor rRNA that is accompanied by conformational changes of the mitoribosomal proteins uS5m and mS26. These conformational changes signal completion of 5'-end rRNA processing through protection of the mature 5'-end of the 15S rRNA and stabilization of mS47. The removal of the 5' precursor together with the dissociation of Ccm1 may be catalyzed by the 5'-3' exoribonuclease Pet127. Involved in the specific removal of group I introns in mitochondrial encoded transcripts.</text>
</comment>
<name>A0A3N4I0P9_ASCIM</name>
<evidence type="ECO:0000313" key="8">
    <source>
        <dbReference type="Proteomes" id="UP000275078"/>
    </source>
</evidence>
<dbReference type="PANTHER" id="PTHR47447:SF17">
    <property type="entry name" value="OS12G0638900 PROTEIN"/>
    <property type="match status" value="1"/>
</dbReference>
<dbReference type="InterPro" id="IPR002885">
    <property type="entry name" value="PPR_rpt"/>
</dbReference>
<dbReference type="EMBL" id="ML119696">
    <property type="protein sequence ID" value="RPA79692.1"/>
    <property type="molecule type" value="Genomic_DNA"/>
</dbReference>
<evidence type="ECO:0000256" key="2">
    <source>
        <dbReference type="ARBA" id="ARBA00022737"/>
    </source>
</evidence>
<keyword evidence="2" id="KW-0677">Repeat</keyword>
<dbReference type="PROSITE" id="PS51375">
    <property type="entry name" value="PPR"/>
    <property type="match status" value="1"/>
</dbReference>
<gene>
    <name evidence="7" type="ORF">BJ508DRAFT_363074</name>
</gene>
<evidence type="ECO:0000256" key="4">
    <source>
        <dbReference type="ARBA" id="ARBA00044511"/>
    </source>
</evidence>
<dbReference type="OrthoDB" id="185373at2759"/>
<feature type="region of interest" description="Disordered" evidence="6">
    <location>
        <begin position="98"/>
        <end position="121"/>
    </location>
</feature>
<dbReference type="Gene3D" id="1.25.40.10">
    <property type="entry name" value="Tetratricopeptide repeat domain"/>
    <property type="match status" value="1"/>
</dbReference>
<comment type="subunit">
    <text evidence="4">Binds to mitochondrial small subunit 15S rRNA.</text>
</comment>
<comment type="similarity">
    <text evidence="1">Belongs to the CCM1 family.</text>
</comment>
<protein>
    <recommendedName>
        <fullName evidence="9">Pentacotripeptide-repeat region of PRORP domain-containing protein</fullName>
    </recommendedName>
</protein>
<feature type="region of interest" description="Disordered" evidence="6">
    <location>
        <begin position="761"/>
        <end position="804"/>
    </location>
</feature>
<reference evidence="7 8" key="1">
    <citation type="journal article" date="2018" name="Nat. Ecol. Evol.">
        <title>Pezizomycetes genomes reveal the molecular basis of ectomycorrhizal truffle lifestyle.</title>
        <authorList>
            <person name="Murat C."/>
            <person name="Payen T."/>
            <person name="Noel B."/>
            <person name="Kuo A."/>
            <person name="Morin E."/>
            <person name="Chen J."/>
            <person name="Kohler A."/>
            <person name="Krizsan K."/>
            <person name="Balestrini R."/>
            <person name="Da Silva C."/>
            <person name="Montanini B."/>
            <person name="Hainaut M."/>
            <person name="Levati E."/>
            <person name="Barry K.W."/>
            <person name="Belfiori B."/>
            <person name="Cichocki N."/>
            <person name="Clum A."/>
            <person name="Dockter R.B."/>
            <person name="Fauchery L."/>
            <person name="Guy J."/>
            <person name="Iotti M."/>
            <person name="Le Tacon F."/>
            <person name="Lindquist E.A."/>
            <person name="Lipzen A."/>
            <person name="Malagnac F."/>
            <person name="Mello A."/>
            <person name="Molinier V."/>
            <person name="Miyauchi S."/>
            <person name="Poulain J."/>
            <person name="Riccioni C."/>
            <person name="Rubini A."/>
            <person name="Sitrit Y."/>
            <person name="Splivallo R."/>
            <person name="Traeger S."/>
            <person name="Wang M."/>
            <person name="Zifcakova L."/>
            <person name="Wipf D."/>
            <person name="Zambonelli A."/>
            <person name="Paolocci F."/>
            <person name="Nowrousian M."/>
            <person name="Ottonello S."/>
            <person name="Baldrian P."/>
            <person name="Spatafora J.W."/>
            <person name="Henrissat B."/>
            <person name="Nagy L.G."/>
            <person name="Aury J.M."/>
            <person name="Wincker P."/>
            <person name="Grigoriev I.V."/>
            <person name="Bonfante P."/>
            <person name="Martin F.M."/>
        </authorList>
    </citation>
    <scope>NUCLEOTIDE SEQUENCE [LARGE SCALE GENOMIC DNA]</scope>
    <source>
        <strain evidence="7 8">RN42</strain>
    </source>
</reference>
<dbReference type="STRING" id="1160509.A0A3N4I0P9"/>
<feature type="compositionally biased region" description="Gly residues" evidence="6">
    <location>
        <begin position="764"/>
        <end position="778"/>
    </location>
</feature>
<organism evidence="7 8">
    <name type="scientific">Ascobolus immersus RN42</name>
    <dbReference type="NCBI Taxonomy" id="1160509"/>
    <lineage>
        <taxon>Eukaryota</taxon>
        <taxon>Fungi</taxon>
        <taxon>Dikarya</taxon>
        <taxon>Ascomycota</taxon>
        <taxon>Pezizomycotina</taxon>
        <taxon>Pezizomycetes</taxon>
        <taxon>Pezizales</taxon>
        <taxon>Ascobolaceae</taxon>
        <taxon>Ascobolus</taxon>
    </lineage>
</organism>
<keyword evidence="8" id="KW-1185">Reference proteome</keyword>
<evidence type="ECO:0000256" key="6">
    <source>
        <dbReference type="SAM" id="MobiDB-lite"/>
    </source>
</evidence>
<dbReference type="AlphaFoldDB" id="A0A3N4I0P9"/>
<evidence type="ECO:0000256" key="1">
    <source>
        <dbReference type="ARBA" id="ARBA00006192"/>
    </source>
</evidence>
<dbReference type="Proteomes" id="UP000275078">
    <property type="component" value="Unassembled WGS sequence"/>
</dbReference>
<proteinExistence type="inferred from homology"/>
<accession>A0A3N4I0P9</accession>
<sequence length="822" mass="92056">MRPLAGRTPSICAIRYLRQLVFPSHKAASRCFSHDVKLRHSRRLSTKARGVNGSDSGDAGGNIDARIFDTVSTRLFDTTTSKLFDTIPVARLALPSKPPLDASLRNTPSPPPEKSKGQTPSIHRHVAPNITHEATGPASWIEDFSIHLKRGQFKPCIRIWRQMANVTPHSDEAGWNDLFTQAHRLMVNINKLGKWDLTRQMFDSGLAGVDRKIPEEILVKYLGKTMPEEIKVEYLGRKVPEEILVCYLAALRKRVSGRMSNSVIGLWRLRRAELRGVELTSRTYAAILRLMVDEGMMRRAESKMKEWQRSGLISSAAVIPVLKGWTRIGSITKIEELRKWMAEKDIKPGKKFLMTLLDSYFRLGRPENAQTVFAEMGSVKQSPTPVTYETLLLGYARAGDWSSFSQVITLMKRRRFPLTIDLFDNLLMILNARHAYSTVYSLYRLALHHRLTLTTRSFNFIIKAAIAQRHLRTAHHLLLRMRLLRLRPTSHTVDQLFRLPAFTHLHHTSVRRTYTLLRTHNPNLLSRTPRNVLLTSRLAALRPHPPSLRPTLATTRTLLLHHLSRHDFTSALTTFRALLATSITPSPPLFALALRAAFSLKHEKSTGYPTALTLIQTAKNLDVPLPRDFIALAYAAANPSRGDAASILPSHGIYRDITLADRAIEEGNPSGLALLHDILESDLEPRSELVARTVLVKSCILRRDLPALKDAVREIVTRGIRVDSSFLKTLRKLQPSEWEREERRELVGWIKAGVGRGEVERGGDGLGRGGGGGGGGAVWGAAGEEREGGEGCGEEEEEGFGGGFEGGGDAACWITCWSTWWW</sequence>
<evidence type="ECO:0000256" key="3">
    <source>
        <dbReference type="ARBA" id="ARBA00044493"/>
    </source>
</evidence>
<evidence type="ECO:0000313" key="7">
    <source>
        <dbReference type="EMBL" id="RPA79692.1"/>
    </source>
</evidence>
<dbReference type="Pfam" id="PF01535">
    <property type="entry name" value="PPR"/>
    <property type="match status" value="2"/>
</dbReference>
<dbReference type="PANTHER" id="PTHR47447">
    <property type="entry name" value="OS03G0856100 PROTEIN"/>
    <property type="match status" value="1"/>
</dbReference>
<dbReference type="InterPro" id="IPR011990">
    <property type="entry name" value="TPR-like_helical_dom_sf"/>
</dbReference>
<evidence type="ECO:0000256" key="5">
    <source>
        <dbReference type="PROSITE-ProRule" id="PRU00708"/>
    </source>
</evidence>